<evidence type="ECO:0000313" key="3">
    <source>
        <dbReference type="EMBL" id="MBK1827475.1"/>
    </source>
</evidence>
<evidence type="ECO:0000313" key="4">
    <source>
        <dbReference type="Proteomes" id="UP000658278"/>
    </source>
</evidence>
<sequence length="320" mass="35400">MFRIASLLAFTLISCSSGGDAGAPHHPDLRLWQVAQGAEGSSDLFKNYRVDGPVLWNQGWPWKLDLTGVAWDRSNTATAITPRHVVMASHYIRKQGEPLVYHDRKGNRHVRRVEKVIHFKERKFSGDVAIGLLDQPLPASVRTYPLPAPRADGGEALIGATALITEQKRKLYFHQIGRISNTTIGFRSDRRNPESRQKKLIAGDSGHPSFILSKGELVLIETHTGGGAGSGPFYGAKAVQDCLSTIINELDPAYRFRTVNVDDITLNDAKLGRKQFVKAPSRPQNPTRPADTPQQPAQPGEPRRPRPRVVVPPPRPKTKD</sequence>
<feature type="chain" id="PRO_5037969399" description="Serine protease" evidence="2">
    <location>
        <begin position="22"/>
        <end position="320"/>
    </location>
</feature>
<comment type="caution">
    <text evidence="3">The sequence shown here is derived from an EMBL/GenBank/DDBJ whole genome shotgun (WGS) entry which is preliminary data.</text>
</comment>
<reference evidence="3" key="1">
    <citation type="submission" date="2021-01" db="EMBL/GenBank/DDBJ databases">
        <title>Modified the classification status of verrucomicrobia.</title>
        <authorList>
            <person name="Feng X."/>
        </authorList>
    </citation>
    <scope>NUCLEOTIDE SEQUENCE</scope>
    <source>
        <strain evidence="3">KCTC 22201</strain>
    </source>
</reference>
<name>A0A934RFK7_9BACT</name>
<accession>A0A934RFK7</accession>
<feature type="signal peptide" evidence="2">
    <location>
        <begin position="1"/>
        <end position="21"/>
    </location>
</feature>
<dbReference type="AlphaFoldDB" id="A0A934RFK7"/>
<evidence type="ECO:0008006" key="5">
    <source>
        <dbReference type="Google" id="ProtNLM"/>
    </source>
</evidence>
<dbReference type="EMBL" id="JAENII010000007">
    <property type="protein sequence ID" value="MBK1827475.1"/>
    <property type="molecule type" value="Genomic_DNA"/>
</dbReference>
<gene>
    <name evidence="3" type="ORF">JIN81_10615</name>
</gene>
<dbReference type="RefSeq" id="WP_200278957.1">
    <property type="nucleotide sequence ID" value="NZ_JAENII010000007.1"/>
</dbReference>
<keyword evidence="4" id="KW-1185">Reference proteome</keyword>
<feature type="region of interest" description="Disordered" evidence="1">
    <location>
        <begin position="276"/>
        <end position="320"/>
    </location>
</feature>
<feature type="compositionally biased region" description="Polar residues" evidence="1">
    <location>
        <begin position="282"/>
        <end position="297"/>
    </location>
</feature>
<dbReference type="InterPro" id="IPR009003">
    <property type="entry name" value="Peptidase_S1_PA"/>
</dbReference>
<dbReference type="SUPFAM" id="SSF50494">
    <property type="entry name" value="Trypsin-like serine proteases"/>
    <property type="match status" value="1"/>
</dbReference>
<evidence type="ECO:0000256" key="2">
    <source>
        <dbReference type="SAM" id="SignalP"/>
    </source>
</evidence>
<dbReference type="Proteomes" id="UP000658278">
    <property type="component" value="Unassembled WGS sequence"/>
</dbReference>
<keyword evidence="2" id="KW-0732">Signal</keyword>
<evidence type="ECO:0000256" key="1">
    <source>
        <dbReference type="SAM" id="MobiDB-lite"/>
    </source>
</evidence>
<organism evidence="3 4">
    <name type="scientific">Haloferula rosea</name>
    <dbReference type="NCBI Taxonomy" id="490093"/>
    <lineage>
        <taxon>Bacteria</taxon>
        <taxon>Pseudomonadati</taxon>
        <taxon>Verrucomicrobiota</taxon>
        <taxon>Verrucomicrobiia</taxon>
        <taxon>Verrucomicrobiales</taxon>
        <taxon>Verrucomicrobiaceae</taxon>
        <taxon>Haloferula</taxon>
    </lineage>
</organism>
<proteinExistence type="predicted"/>
<dbReference type="PROSITE" id="PS51257">
    <property type="entry name" value="PROKAR_LIPOPROTEIN"/>
    <property type="match status" value="1"/>
</dbReference>
<feature type="compositionally biased region" description="Pro residues" evidence="1">
    <location>
        <begin position="310"/>
        <end position="320"/>
    </location>
</feature>
<protein>
    <recommendedName>
        <fullName evidence="5">Serine protease</fullName>
    </recommendedName>
</protein>